<evidence type="ECO:0000256" key="3">
    <source>
        <dbReference type="ARBA" id="ARBA00022448"/>
    </source>
</evidence>
<evidence type="ECO:0000259" key="11">
    <source>
        <dbReference type="PROSITE" id="PS50893"/>
    </source>
</evidence>
<keyword evidence="14" id="KW-1185">Reference proteome</keyword>
<sequence length="583" mass="64399">MSKTNINDSLELLTRIVKDHVSPYLKKLYLSVLCMIIVAITSAAHIALIKPALDDVFLKKNHQMLILLPLVVIMIALIKAASSYYQNYLMRYIGQRVITDMQVKLYSHLLYSDLSLIISQSSGKIISRFTNDITIMRGAVSNLITGMVKESLTVIFLVALMFYQDFYLTIIAFTVFPLAVIPIINTGRKMRKISRNTQEELGNYTSRLDDSFQSIRIIKSYNKEEYEIKKAGTITENIFSLYLKAIKTDAISSPIMEMLSGIGIALVIWYGGSKVMAGETTPGSFFAFIAAFITAYKPVKSLSSLNNNLQEGLAAAKRVFAILDSKSEINDKENAINLSLSSAGIKFDQVSFAYNEGKKALENITLEIPAGKTAALVGASGGGKSTIINLLLRFYDVASGAILINDIDIRDVTLKSLRENIAIVTQDITLFDDTIYANIAYGKESATMDEVIKAAKDSSAHEFISELEDGYNTIIGQNGMRLSGGQRQRISIARAMLKNSPILLLDEATSALDSISEAQVQKSLELLRAQRTTLVIAHRLSTIISADIIYVIKKGNVIESGTHNELIKNSKEYSKLYNTGFKS</sequence>
<evidence type="ECO:0000259" key="12">
    <source>
        <dbReference type="PROSITE" id="PS50929"/>
    </source>
</evidence>
<comment type="caution">
    <text evidence="13">The sequence shown here is derived from an EMBL/GenBank/DDBJ whole genome shotgun (WGS) entry which is preliminary data.</text>
</comment>
<evidence type="ECO:0000256" key="1">
    <source>
        <dbReference type="ARBA" id="ARBA00004651"/>
    </source>
</evidence>
<accession>A0A0F5MQ13</accession>
<dbReference type="InterPro" id="IPR017871">
    <property type="entry name" value="ABC_transporter-like_CS"/>
</dbReference>
<evidence type="ECO:0000313" key="13">
    <source>
        <dbReference type="EMBL" id="KKB96679.1"/>
    </source>
</evidence>
<keyword evidence="5" id="KW-0547">Nucleotide-binding</keyword>
<dbReference type="InterPro" id="IPR003439">
    <property type="entry name" value="ABC_transporter-like_ATP-bd"/>
</dbReference>
<evidence type="ECO:0000256" key="8">
    <source>
        <dbReference type="ARBA" id="ARBA00023136"/>
    </source>
</evidence>
<feature type="transmembrane region" description="Helical" evidence="10">
    <location>
        <begin position="139"/>
        <end position="160"/>
    </location>
</feature>
<dbReference type="PROSITE" id="PS50929">
    <property type="entry name" value="ABC_TM1F"/>
    <property type="match status" value="1"/>
</dbReference>
<dbReference type="FunFam" id="3.40.50.300:FF:000287">
    <property type="entry name" value="Multidrug ABC transporter ATP-binding protein"/>
    <property type="match status" value="1"/>
</dbReference>
<dbReference type="Pfam" id="PF00664">
    <property type="entry name" value="ABC_membrane"/>
    <property type="match status" value="1"/>
</dbReference>
<keyword evidence="13" id="KW-0378">Hydrolase</keyword>
<dbReference type="GO" id="GO:0005886">
    <property type="term" value="C:plasma membrane"/>
    <property type="evidence" value="ECO:0007669"/>
    <property type="project" value="UniProtKB-SubCell"/>
</dbReference>
<reference evidence="13 14" key="1">
    <citation type="submission" date="2015-02" db="EMBL/GenBank/DDBJ databases">
        <title>Single cell genomics of a rare environmental alphaproteobacterium provides unique insights into Rickettsiaceae evolution.</title>
        <authorList>
            <person name="Martijn J."/>
            <person name="Schulz F."/>
            <person name="Zaremba-Niedzwiedzka K."/>
            <person name="Viklund J."/>
            <person name="Stepanauskas R."/>
            <person name="Andersson S.G.E."/>
            <person name="Horn M."/>
            <person name="Guy L."/>
            <person name="Ettema T.J.G."/>
        </authorList>
    </citation>
    <scope>NUCLEOTIDE SEQUENCE [LARGE SCALE GENOMIC DNA]</scope>
    <source>
        <strain evidence="13 14">SCGC AAA041-L04</strain>
    </source>
</reference>
<gene>
    <name evidence="13" type="primary">msbA</name>
    <name evidence="13" type="ORF">SZ25_00235</name>
</gene>
<feature type="transmembrane region" description="Helical" evidence="10">
    <location>
        <begin position="28"/>
        <end position="53"/>
    </location>
</feature>
<keyword evidence="6 13" id="KW-0067">ATP-binding</keyword>
<dbReference type="PANTHER" id="PTHR43394">
    <property type="entry name" value="ATP-DEPENDENT PERMEASE MDL1, MITOCHONDRIAL"/>
    <property type="match status" value="1"/>
</dbReference>
<dbReference type="EC" id="3.6.3.-" evidence="13"/>
<dbReference type="GO" id="GO:0005524">
    <property type="term" value="F:ATP binding"/>
    <property type="evidence" value="ECO:0007669"/>
    <property type="project" value="UniProtKB-KW"/>
</dbReference>
<feature type="domain" description="ABC transmembrane type-1" evidence="12">
    <location>
        <begin position="30"/>
        <end position="311"/>
    </location>
</feature>
<comment type="function">
    <text evidence="9">Part of an ABC transporter complex. Transmembrane domains (TMD) form a pore in the inner membrane and the ATP-binding domain (NBD) is responsible for energy generation.</text>
</comment>
<dbReference type="EMBL" id="JYHA01000031">
    <property type="protein sequence ID" value="KKB96679.1"/>
    <property type="molecule type" value="Genomic_DNA"/>
</dbReference>
<feature type="transmembrane region" description="Helical" evidence="10">
    <location>
        <begin position="166"/>
        <end position="185"/>
    </location>
</feature>
<dbReference type="InterPro" id="IPR039421">
    <property type="entry name" value="Type_1_exporter"/>
</dbReference>
<keyword evidence="4 10" id="KW-0812">Transmembrane</keyword>
<evidence type="ECO:0000256" key="7">
    <source>
        <dbReference type="ARBA" id="ARBA00022989"/>
    </source>
</evidence>
<dbReference type="InterPro" id="IPR036640">
    <property type="entry name" value="ABC1_TM_sf"/>
</dbReference>
<name>A0A0F5MQ13_9RICK</name>
<keyword evidence="8 10" id="KW-0472">Membrane</keyword>
<evidence type="ECO:0000313" key="14">
    <source>
        <dbReference type="Proteomes" id="UP000033358"/>
    </source>
</evidence>
<feature type="transmembrane region" description="Helical" evidence="10">
    <location>
        <begin position="65"/>
        <end position="85"/>
    </location>
</feature>
<comment type="subcellular location">
    <subcellularLocation>
        <location evidence="1">Cell membrane</location>
        <topology evidence="1">Multi-pass membrane protein</topology>
    </subcellularLocation>
</comment>
<dbReference type="PANTHER" id="PTHR43394:SF1">
    <property type="entry name" value="ATP-BINDING CASSETTE SUB-FAMILY B MEMBER 10, MITOCHONDRIAL"/>
    <property type="match status" value="1"/>
</dbReference>
<proteinExistence type="inferred from homology"/>
<dbReference type="Gene3D" id="1.20.1560.10">
    <property type="entry name" value="ABC transporter type 1, transmembrane domain"/>
    <property type="match status" value="1"/>
</dbReference>
<dbReference type="PROSITE" id="PS00211">
    <property type="entry name" value="ABC_TRANSPORTER_1"/>
    <property type="match status" value="1"/>
</dbReference>
<organism evidence="13 14">
    <name type="scientific">Candidatus Arcanibacter lacustris</name>
    <dbReference type="NCBI Taxonomy" id="1607817"/>
    <lineage>
        <taxon>Bacteria</taxon>
        <taxon>Pseudomonadati</taxon>
        <taxon>Pseudomonadota</taxon>
        <taxon>Alphaproteobacteria</taxon>
        <taxon>Rickettsiales</taxon>
        <taxon>Candidatus Arcanibacter</taxon>
    </lineage>
</organism>
<dbReference type="InterPro" id="IPR003593">
    <property type="entry name" value="AAA+_ATPase"/>
</dbReference>
<dbReference type="Pfam" id="PF00005">
    <property type="entry name" value="ABC_tran"/>
    <property type="match status" value="1"/>
</dbReference>
<dbReference type="AlphaFoldDB" id="A0A0F5MQ13"/>
<feature type="transmembrane region" description="Helical" evidence="10">
    <location>
        <begin position="250"/>
        <end position="271"/>
    </location>
</feature>
<dbReference type="PROSITE" id="PS50893">
    <property type="entry name" value="ABC_TRANSPORTER_2"/>
    <property type="match status" value="1"/>
</dbReference>
<evidence type="ECO:0000256" key="4">
    <source>
        <dbReference type="ARBA" id="ARBA00022692"/>
    </source>
</evidence>
<evidence type="ECO:0000256" key="6">
    <source>
        <dbReference type="ARBA" id="ARBA00022840"/>
    </source>
</evidence>
<evidence type="ECO:0000256" key="10">
    <source>
        <dbReference type="SAM" id="Phobius"/>
    </source>
</evidence>
<keyword evidence="3" id="KW-0813">Transport</keyword>
<protein>
    <submittedName>
        <fullName evidence="13">Lipid A export ATP-binding/permease protein MsbA</fullName>
        <ecNumber evidence="13">3.6.3.-</ecNumber>
    </submittedName>
</protein>
<evidence type="ECO:0000256" key="5">
    <source>
        <dbReference type="ARBA" id="ARBA00022741"/>
    </source>
</evidence>
<dbReference type="SUPFAM" id="SSF90123">
    <property type="entry name" value="ABC transporter transmembrane region"/>
    <property type="match status" value="1"/>
</dbReference>
<dbReference type="Gene3D" id="3.40.50.300">
    <property type="entry name" value="P-loop containing nucleotide triphosphate hydrolases"/>
    <property type="match status" value="1"/>
</dbReference>
<dbReference type="InterPro" id="IPR027417">
    <property type="entry name" value="P-loop_NTPase"/>
</dbReference>
<evidence type="ECO:0000256" key="2">
    <source>
        <dbReference type="ARBA" id="ARBA00005417"/>
    </source>
</evidence>
<evidence type="ECO:0000256" key="9">
    <source>
        <dbReference type="ARBA" id="ARBA00024725"/>
    </source>
</evidence>
<comment type="similarity">
    <text evidence="2">Belongs to the ABC transporter superfamily.</text>
</comment>
<dbReference type="PATRIC" id="fig|1607817.3.peg.236"/>
<dbReference type="SUPFAM" id="SSF52540">
    <property type="entry name" value="P-loop containing nucleoside triphosphate hydrolases"/>
    <property type="match status" value="1"/>
</dbReference>
<dbReference type="CDD" id="cd18552">
    <property type="entry name" value="ABC_6TM_MsbA_like"/>
    <property type="match status" value="1"/>
</dbReference>
<dbReference type="GO" id="GO:0090374">
    <property type="term" value="P:oligopeptide export from mitochondrion"/>
    <property type="evidence" value="ECO:0007669"/>
    <property type="project" value="TreeGrafter"/>
</dbReference>
<dbReference type="SMART" id="SM00382">
    <property type="entry name" value="AAA"/>
    <property type="match status" value="1"/>
</dbReference>
<dbReference type="GO" id="GO:0015421">
    <property type="term" value="F:ABC-type oligopeptide transporter activity"/>
    <property type="evidence" value="ECO:0007669"/>
    <property type="project" value="TreeGrafter"/>
</dbReference>
<feature type="domain" description="ABC transporter" evidence="11">
    <location>
        <begin position="345"/>
        <end position="579"/>
    </location>
</feature>
<dbReference type="GO" id="GO:0016887">
    <property type="term" value="F:ATP hydrolysis activity"/>
    <property type="evidence" value="ECO:0007669"/>
    <property type="project" value="InterPro"/>
</dbReference>
<dbReference type="Proteomes" id="UP000033358">
    <property type="component" value="Unassembled WGS sequence"/>
</dbReference>
<keyword evidence="7 10" id="KW-1133">Transmembrane helix</keyword>
<dbReference type="InterPro" id="IPR011527">
    <property type="entry name" value="ABC1_TM_dom"/>
</dbReference>